<dbReference type="OrthoDB" id="5598028at2759"/>
<protein>
    <recommendedName>
        <fullName evidence="2">YMC020W-like alpha/beta hydrolase domain-containing protein</fullName>
    </recommendedName>
</protein>
<feature type="compositionally biased region" description="Polar residues" evidence="1">
    <location>
        <begin position="102"/>
        <end position="119"/>
    </location>
</feature>
<evidence type="ECO:0000313" key="3">
    <source>
        <dbReference type="EMBL" id="KAH3681116.1"/>
    </source>
</evidence>
<feature type="compositionally biased region" description="Polar residues" evidence="1">
    <location>
        <begin position="1"/>
        <end position="14"/>
    </location>
</feature>
<dbReference type="EMBL" id="JAEUBG010004582">
    <property type="protein sequence ID" value="KAH3681116.1"/>
    <property type="molecule type" value="Genomic_DNA"/>
</dbReference>
<dbReference type="AlphaFoldDB" id="A0A9P8PZB7"/>
<feature type="compositionally biased region" description="Polar residues" evidence="1">
    <location>
        <begin position="21"/>
        <end position="32"/>
    </location>
</feature>
<feature type="compositionally biased region" description="Basic and acidic residues" evidence="1">
    <location>
        <begin position="33"/>
        <end position="46"/>
    </location>
</feature>
<evidence type="ECO:0000313" key="4">
    <source>
        <dbReference type="Proteomes" id="UP000774326"/>
    </source>
</evidence>
<feature type="compositionally biased region" description="Low complexity" evidence="1">
    <location>
        <begin position="150"/>
        <end position="161"/>
    </location>
</feature>
<evidence type="ECO:0000256" key="1">
    <source>
        <dbReference type="SAM" id="MobiDB-lite"/>
    </source>
</evidence>
<gene>
    <name evidence="3" type="ORF">WICPIJ_007921</name>
</gene>
<keyword evidence="4" id="KW-1185">Reference proteome</keyword>
<dbReference type="PANTHER" id="PTHR47349">
    <property type="entry name" value="CHROMOSOME 8, WHOLE GENOME SHOTGUN SEQUENCE"/>
    <property type="match status" value="1"/>
</dbReference>
<comment type="caution">
    <text evidence="3">The sequence shown here is derived from an EMBL/GenBank/DDBJ whole genome shotgun (WGS) entry which is preliminary data.</text>
</comment>
<feature type="region of interest" description="Disordered" evidence="1">
    <location>
        <begin position="1"/>
        <end position="170"/>
    </location>
</feature>
<sequence length="682" mass="76435">MSNKPSDAADQQGQRGPRLSGKQSSASLNSKYSNERERTSSDERKPQNQTSDTRNSASPQPPSTQHSSDSWSIWPKRNNGSVVEENIDSKLASSAPQPPPQLISSQTTTNKPTDSTGNETGKRSEETKSTTRKSDGLLNQSSKWIPWNITSSNNSNSTTNTQVNTGTAQPKELQLDHVKEIAEDVSSSAHDIQNVPKSTRSTSWSFWNNSTEPGSESESNKFLISKSDAVLFETREINTTNSKNIDPNRNTNTNGNIPPSKKKKVDRKIPNKVVPLFDQSLPYNNMVNSIYNNFTSLKHNLGFTVTPPAHLYRHSSAPKNIKKVLIIGVHGFFPTRVLRPLIGEPTGTSLKFTMEAEKCIWKWAKRENVNIEVQKIALEKEGKVLDRVEFFYNVLEKWKEELKGVDYIYIAAHSQGCPVSIILLAKLIESGLIDATKVRISLLAMAGINNGPFYGVDQKLVIRAYSTIESDSLMELFQFQNFESPNSTLLLNSVKLLLQKNVKISFVGSINDQLVPLYSSHALHIRHPNIFRATYVDGDSNTPEFVTRAISIANHLHNVGLSDHGLIKEVSNALAGPLTGGGHSRIYNDPQVYDLALNFSLYTTNLGYDIPLYFKPYSIEQLGVNPYHLPWCMRGLLYEAKHHFRDGGKEIELLFKEFEEWKPESKVLKDMKYRLNGLKSKL</sequence>
<dbReference type="InterPro" id="IPR058934">
    <property type="entry name" value="YMC020W-like"/>
</dbReference>
<dbReference type="InterPro" id="IPR029058">
    <property type="entry name" value="AB_hydrolase_fold"/>
</dbReference>
<feature type="compositionally biased region" description="Basic and acidic residues" evidence="1">
    <location>
        <begin position="120"/>
        <end position="135"/>
    </location>
</feature>
<reference evidence="3" key="2">
    <citation type="submission" date="2021-01" db="EMBL/GenBank/DDBJ databases">
        <authorList>
            <person name="Schikora-Tamarit M.A."/>
        </authorList>
    </citation>
    <scope>NUCLEOTIDE SEQUENCE</scope>
    <source>
        <strain evidence="3">CBS2887</strain>
    </source>
</reference>
<feature type="compositionally biased region" description="Polar residues" evidence="1">
    <location>
        <begin position="240"/>
        <end position="257"/>
    </location>
</feature>
<feature type="domain" description="YMC020W-like alpha/beta hydrolase" evidence="2">
    <location>
        <begin position="306"/>
        <end position="639"/>
    </location>
</feature>
<feature type="compositionally biased region" description="Polar residues" evidence="1">
    <location>
        <begin position="47"/>
        <end position="71"/>
    </location>
</feature>
<accession>A0A9P8PZB7</accession>
<dbReference type="Proteomes" id="UP000774326">
    <property type="component" value="Unassembled WGS sequence"/>
</dbReference>
<proteinExistence type="predicted"/>
<dbReference type="Pfam" id="PF26147">
    <property type="entry name" value="AB_HYDROLASE_YMC0-YMC35"/>
    <property type="match status" value="1"/>
</dbReference>
<feature type="region of interest" description="Disordered" evidence="1">
    <location>
        <begin position="240"/>
        <end position="265"/>
    </location>
</feature>
<dbReference type="SUPFAM" id="SSF53474">
    <property type="entry name" value="alpha/beta-Hydrolases"/>
    <property type="match status" value="1"/>
</dbReference>
<reference evidence="3" key="1">
    <citation type="journal article" date="2021" name="Open Biol.">
        <title>Shared evolutionary footprints suggest mitochondrial oxidative damage underlies multiple complex I losses in fungi.</title>
        <authorList>
            <person name="Schikora-Tamarit M.A."/>
            <person name="Marcet-Houben M."/>
            <person name="Nosek J."/>
            <person name="Gabaldon T."/>
        </authorList>
    </citation>
    <scope>NUCLEOTIDE SEQUENCE</scope>
    <source>
        <strain evidence="3">CBS2887</strain>
    </source>
</reference>
<name>A0A9P8PZB7_WICPI</name>
<dbReference type="PANTHER" id="PTHR47349:SF1">
    <property type="entry name" value="AER328WP"/>
    <property type="match status" value="1"/>
</dbReference>
<dbReference type="InterPro" id="IPR058933">
    <property type="entry name" value="YMC020W-like_ab_hydrolase"/>
</dbReference>
<evidence type="ECO:0000259" key="2">
    <source>
        <dbReference type="Pfam" id="PF26147"/>
    </source>
</evidence>
<organism evidence="3 4">
    <name type="scientific">Wickerhamomyces pijperi</name>
    <name type="common">Yeast</name>
    <name type="synonym">Pichia pijperi</name>
    <dbReference type="NCBI Taxonomy" id="599730"/>
    <lineage>
        <taxon>Eukaryota</taxon>
        <taxon>Fungi</taxon>
        <taxon>Dikarya</taxon>
        <taxon>Ascomycota</taxon>
        <taxon>Saccharomycotina</taxon>
        <taxon>Saccharomycetes</taxon>
        <taxon>Phaffomycetales</taxon>
        <taxon>Wickerhamomycetaceae</taxon>
        <taxon>Wickerhamomyces</taxon>
    </lineage>
</organism>